<protein>
    <recommendedName>
        <fullName evidence="4">Major capsid protein N-terminal domain-containing protein</fullName>
    </recommendedName>
</protein>
<feature type="domain" description="Major capsid protein N-terminal" evidence="2">
    <location>
        <begin position="27"/>
        <end position="229"/>
    </location>
</feature>
<evidence type="ECO:0000313" key="3">
    <source>
        <dbReference type="EMBL" id="QHT16465.1"/>
    </source>
</evidence>
<evidence type="ECO:0000259" key="1">
    <source>
        <dbReference type="Pfam" id="PF04451"/>
    </source>
</evidence>
<feature type="domain" description="Major capsid protein C-terminal" evidence="1">
    <location>
        <begin position="232"/>
        <end position="426"/>
    </location>
</feature>
<dbReference type="AlphaFoldDB" id="A0A6C0DLK7"/>
<dbReference type="GO" id="GO:0005198">
    <property type="term" value="F:structural molecule activity"/>
    <property type="evidence" value="ECO:0007669"/>
    <property type="project" value="InterPro"/>
</dbReference>
<proteinExistence type="predicted"/>
<dbReference type="Gene3D" id="2.70.9.20">
    <property type="entry name" value="Major capsid protein Vp54"/>
    <property type="match status" value="1"/>
</dbReference>
<dbReference type="Gene3D" id="2.70.9.10">
    <property type="entry name" value="Adenovirus Type 2 Hexon, domain 4"/>
    <property type="match status" value="1"/>
</dbReference>
<dbReference type="InterPro" id="IPR007542">
    <property type="entry name" value="MCP_C"/>
</dbReference>
<sequence>MPGQGGLLQLVAHGKQDVFLTGNPQMTWFKMVYRRYTNFAIESQPMYFDGTPDFGKRITCLVPRRGDLLSQIVLEVSLPALTLTTGDTVSYVNSIGHNLIQEISLEIGEQEIDRQNGEWMEIWSSYTTPGSKQAGFYNMIGKVDGFTPPTVFGPQKLYIPLQFWFCRNPGLALPLIALQYHPVRINLTLRPLSQLFYSSALSAPGCSILEVKPASITELMLWGDYIYLDVDERRRFVSNTHEYLIEQIQYTAPIPVAPGATSASIRLEFNHPIRELFWFIQRDDMTRYHEYFNYSSLGIYETGTRQDILQDTVLQLDGFDRFQLRDAGYFRLVQPWQYHTVVPEDFFVYSYSFCLNPEDVQPSGSFNASRIDSVVLQVNLVSAVVNPTQAPPPPGSQAPCPNPGTLHARVYGINHNVLRIADGFGGVLFTI</sequence>
<evidence type="ECO:0000259" key="2">
    <source>
        <dbReference type="Pfam" id="PF16903"/>
    </source>
</evidence>
<dbReference type="EMBL" id="MN739626">
    <property type="protein sequence ID" value="QHT16465.1"/>
    <property type="molecule type" value="Genomic_DNA"/>
</dbReference>
<dbReference type="InterPro" id="IPR016112">
    <property type="entry name" value="VP_dsDNA_II"/>
</dbReference>
<organism evidence="3">
    <name type="scientific">viral metagenome</name>
    <dbReference type="NCBI Taxonomy" id="1070528"/>
    <lineage>
        <taxon>unclassified sequences</taxon>
        <taxon>metagenomes</taxon>
        <taxon>organismal metagenomes</taxon>
    </lineage>
</organism>
<accession>A0A6C0DLK7</accession>
<evidence type="ECO:0008006" key="4">
    <source>
        <dbReference type="Google" id="ProtNLM"/>
    </source>
</evidence>
<name>A0A6C0DLK7_9ZZZZ</name>
<reference evidence="3" key="1">
    <citation type="journal article" date="2020" name="Nature">
        <title>Giant virus diversity and host interactions through global metagenomics.</title>
        <authorList>
            <person name="Schulz F."/>
            <person name="Roux S."/>
            <person name="Paez-Espino D."/>
            <person name="Jungbluth S."/>
            <person name="Walsh D.A."/>
            <person name="Denef V.J."/>
            <person name="McMahon K.D."/>
            <person name="Konstantinidis K.T."/>
            <person name="Eloe-Fadrosh E.A."/>
            <person name="Kyrpides N.C."/>
            <person name="Woyke T."/>
        </authorList>
    </citation>
    <scope>NUCLEOTIDE SEQUENCE</scope>
    <source>
        <strain evidence="3">GVMAG-M-3300023174-189</strain>
    </source>
</reference>
<dbReference type="SUPFAM" id="SSF49749">
    <property type="entry name" value="Group II dsDNA viruses VP"/>
    <property type="match status" value="2"/>
</dbReference>
<dbReference type="InterPro" id="IPR038519">
    <property type="entry name" value="MCP_C_sf"/>
</dbReference>
<dbReference type="Pfam" id="PF16903">
    <property type="entry name" value="Capsid_N"/>
    <property type="match status" value="1"/>
</dbReference>
<dbReference type="InterPro" id="IPR031654">
    <property type="entry name" value="Capsid_N"/>
</dbReference>
<dbReference type="Pfam" id="PF04451">
    <property type="entry name" value="Capsid_NCLDV"/>
    <property type="match status" value="1"/>
</dbReference>